<dbReference type="STRING" id="83449.BON30_48280"/>
<dbReference type="Gene3D" id="3.40.50.720">
    <property type="entry name" value="NAD(P)-binding Rossmann-like Domain"/>
    <property type="match status" value="1"/>
</dbReference>
<keyword evidence="4" id="KW-1185">Reference proteome</keyword>
<dbReference type="Proteomes" id="UP000182229">
    <property type="component" value="Unassembled WGS sequence"/>
</dbReference>
<proteinExistence type="predicted"/>
<reference evidence="4" key="1">
    <citation type="submission" date="2016-11" db="EMBL/GenBank/DDBJ databases">
        <authorList>
            <person name="Shukria A."/>
            <person name="Stevens D.C."/>
        </authorList>
    </citation>
    <scope>NUCLEOTIDE SEQUENCE [LARGE SCALE GENOMIC DNA]</scope>
    <source>
        <strain evidence="4">Cbfe23</strain>
    </source>
</reference>
<organism evidence="3 4">
    <name type="scientific">Cystobacter ferrugineus</name>
    <dbReference type="NCBI Taxonomy" id="83449"/>
    <lineage>
        <taxon>Bacteria</taxon>
        <taxon>Pseudomonadati</taxon>
        <taxon>Myxococcota</taxon>
        <taxon>Myxococcia</taxon>
        <taxon>Myxococcales</taxon>
        <taxon>Cystobacterineae</taxon>
        <taxon>Archangiaceae</taxon>
        <taxon>Cystobacter</taxon>
    </lineage>
</organism>
<dbReference type="InterPro" id="IPR003777">
    <property type="entry name" value="XdhC_CoxI"/>
</dbReference>
<gene>
    <name evidence="3" type="ORF">BON30_48280</name>
</gene>
<evidence type="ECO:0000259" key="1">
    <source>
        <dbReference type="Pfam" id="PF02625"/>
    </source>
</evidence>
<dbReference type="RefSeq" id="WP_071905436.1">
    <property type="nucleotide sequence ID" value="NZ_MPIN01000034.1"/>
</dbReference>
<evidence type="ECO:0000313" key="4">
    <source>
        <dbReference type="Proteomes" id="UP000182229"/>
    </source>
</evidence>
<dbReference type="EMBL" id="MPIN01000034">
    <property type="protein sequence ID" value="OJH33538.1"/>
    <property type="molecule type" value="Genomic_DNA"/>
</dbReference>
<dbReference type="AlphaFoldDB" id="A0A1L9AU43"/>
<accession>A0A1L9AU43</accession>
<sequence>MRELSEVLTAYRAAKTRGEPLLLATLVRVEGSTYRRPGARMLMTGERQLAGGISGGCLESDVLRKALWRTEHGEAVVIQYDSRADDEFAFTMGLGCNGLVELLLERLDGSRPHVLDFLERSQAERVTAAIATVVVSGTGRERVGARVMRDALGRTDSSVQDEALRALLMEDLAQALASGRSGYQRRETDTCVVEVAIEVVPPPVPLVLFGTGFDVHPVVELAKNIGWHVTVVGTRPTGNLKTRFPRADVWVGARAGMTLDGLNLDARTLAVLMTHNFTEDEELLSRLLPSPVRYIGVLGPRRRLERLLTTLEGQGVRPTAAQLARLHGPVGLDIGAEGADEIALSIVSELQSFVAGREGGALRQRTVPIHPDPEPFVARPLPRAAENIVQATCALES</sequence>
<feature type="domain" description="XdhC- CoxI" evidence="1">
    <location>
        <begin position="16"/>
        <end position="81"/>
    </location>
</feature>
<dbReference type="InterPro" id="IPR027051">
    <property type="entry name" value="XdhC_Rossmann_dom"/>
</dbReference>
<protein>
    <recommendedName>
        <fullName evidence="5">Xanthine dehydrogenase</fullName>
    </recommendedName>
</protein>
<dbReference type="Pfam" id="PF13478">
    <property type="entry name" value="XdhC_C"/>
    <property type="match status" value="1"/>
</dbReference>
<feature type="domain" description="XdhC Rossmann" evidence="2">
    <location>
        <begin position="206"/>
        <end position="350"/>
    </location>
</feature>
<name>A0A1L9AU43_9BACT</name>
<evidence type="ECO:0000259" key="2">
    <source>
        <dbReference type="Pfam" id="PF13478"/>
    </source>
</evidence>
<evidence type="ECO:0008006" key="5">
    <source>
        <dbReference type="Google" id="ProtNLM"/>
    </source>
</evidence>
<dbReference type="OrthoDB" id="9815497at2"/>
<dbReference type="PANTHER" id="PTHR30388">
    <property type="entry name" value="ALDEHYDE OXIDOREDUCTASE MOLYBDENUM COFACTOR ASSEMBLY PROTEIN"/>
    <property type="match status" value="1"/>
</dbReference>
<dbReference type="PANTHER" id="PTHR30388:SF4">
    <property type="entry name" value="MOLYBDENUM COFACTOR INSERTION CHAPERONE PAOD"/>
    <property type="match status" value="1"/>
</dbReference>
<evidence type="ECO:0000313" key="3">
    <source>
        <dbReference type="EMBL" id="OJH33538.1"/>
    </source>
</evidence>
<dbReference type="Pfam" id="PF02625">
    <property type="entry name" value="XdhC_CoxI"/>
    <property type="match status" value="1"/>
</dbReference>
<comment type="caution">
    <text evidence="3">The sequence shown here is derived from an EMBL/GenBank/DDBJ whole genome shotgun (WGS) entry which is preliminary data.</text>
</comment>
<reference evidence="3 4" key="2">
    <citation type="submission" date="2016-12" db="EMBL/GenBank/DDBJ databases">
        <title>Draft Genome Sequence of Cystobacter ferrugineus Strain Cbfe23.</title>
        <authorList>
            <person name="Akbar S."/>
            <person name="Dowd S.E."/>
            <person name="Stevens D.C."/>
        </authorList>
    </citation>
    <scope>NUCLEOTIDE SEQUENCE [LARGE SCALE GENOMIC DNA]</scope>
    <source>
        <strain evidence="3 4">Cbfe23</strain>
    </source>
</reference>
<dbReference type="InterPro" id="IPR052698">
    <property type="entry name" value="MoCofactor_Util/Proc"/>
</dbReference>